<sequence length="129" mass="14095">MPRSTWLVSVPLLGRNVKISAHQLHNMDVPNIKRNDFQMTGIQNGYLPLLQDSREVQEDLPLPEGDLGKKTDWKRSQSSAVCGAVCSDREGSCCNQGHDKIAGSQGGSDPRACRGLSPSLGLLWLGPWL</sequence>
<dbReference type="AlphaFoldDB" id="A0AA41MHF1"/>
<keyword evidence="3" id="KW-1185">Reference proteome</keyword>
<dbReference type="InterPro" id="IPR012340">
    <property type="entry name" value="NA-bd_OB-fold"/>
</dbReference>
<dbReference type="InterPro" id="IPR001884">
    <property type="entry name" value="IF5A-like"/>
</dbReference>
<comment type="caution">
    <text evidence="2">The sequence shown here is derived from an EMBL/GenBank/DDBJ whole genome shotgun (WGS) entry which is preliminary data.</text>
</comment>
<feature type="domain" description="Translation initiation factor 5A C-terminal" evidence="1">
    <location>
        <begin position="31"/>
        <end position="70"/>
    </location>
</feature>
<keyword evidence="2" id="KW-0396">Initiation factor</keyword>
<dbReference type="GO" id="GO:0043022">
    <property type="term" value="F:ribosome binding"/>
    <property type="evidence" value="ECO:0007669"/>
    <property type="project" value="InterPro"/>
</dbReference>
<dbReference type="GO" id="GO:0045905">
    <property type="term" value="P:positive regulation of translational termination"/>
    <property type="evidence" value="ECO:0007669"/>
    <property type="project" value="InterPro"/>
</dbReference>
<proteinExistence type="predicted"/>
<evidence type="ECO:0000313" key="3">
    <source>
        <dbReference type="Proteomes" id="UP001166674"/>
    </source>
</evidence>
<reference evidence="2" key="1">
    <citation type="submission" date="2020-03" db="EMBL/GenBank/DDBJ databases">
        <title>Studies in the Genomics of Life Span.</title>
        <authorList>
            <person name="Glass D."/>
        </authorList>
    </citation>
    <scope>NUCLEOTIDE SEQUENCE</scope>
    <source>
        <strain evidence="2">SUZIE</strain>
        <tissue evidence="2">Muscle</tissue>
    </source>
</reference>
<dbReference type="GO" id="GO:0003746">
    <property type="term" value="F:translation elongation factor activity"/>
    <property type="evidence" value="ECO:0007669"/>
    <property type="project" value="InterPro"/>
</dbReference>
<accession>A0AA41MHF1</accession>
<dbReference type="GO" id="GO:0045901">
    <property type="term" value="P:positive regulation of translational elongation"/>
    <property type="evidence" value="ECO:0007669"/>
    <property type="project" value="InterPro"/>
</dbReference>
<dbReference type="InterPro" id="IPR020189">
    <property type="entry name" value="IF5A_C"/>
</dbReference>
<keyword evidence="2" id="KW-0648">Protein biosynthesis</keyword>
<gene>
    <name evidence="2" type="ORF">SUZIE_115170</name>
</gene>
<dbReference type="GO" id="GO:0003743">
    <property type="term" value="F:translation initiation factor activity"/>
    <property type="evidence" value="ECO:0007669"/>
    <property type="project" value="UniProtKB-KW"/>
</dbReference>
<dbReference type="EMBL" id="JAATJV010178532">
    <property type="protein sequence ID" value="MBZ3871884.1"/>
    <property type="molecule type" value="Genomic_DNA"/>
</dbReference>
<evidence type="ECO:0000259" key="1">
    <source>
        <dbReference type="Pfam" id="PF01287"/>
    </source>
</evidence>
<organism evidence="2 3">
    <name type="scientific">Sciurus carolinensis</name>
    <name type="common">Eastern gray squirrel</name>
    <dbReference type="NCBI Taxonomy" id="30640"/>
    <lineage>
        <taxon>Eukaryota</taxon>
        <taxon>Metazoa</taxon>
        <taxon>Chordata</taxon>
        <taxon>Craniata</taxon>
        <taxon>Vertebrata</taxon>
        <taxon>Euteleostomi</taxon>
        <taxon>Mammalia</taxon>
        <taxon>Eutheria</taxon>
        <taxon>Euarchontoglires</taxon>
        <taxon>Glires</taxon>
        <taxon>Rodentia</taxon>
        <taxon>Sciuromorpha</taxon>
        <taxon>Sciuridae</taxon>
        <taxon>Sciurinae</taxon>
        <taxon>Sciurini</taxon>
        <taxon>Sciurus</taxon>
    </lineage>
</organism>
<dbReference type="GO" id="GO:0003723">
    <property type="term" value="F:RNA binding"/>
    <property type="evidence" value="ECO:0007669"/>
    <property type="project" value="InterPro"/>
</dbReference>
<dbReference type="Proteomes" id="UP001166674">
    <property type="component" value="Unassembled WGS sequence"/>
</dbReference>
<protein>
    <submittedName>
        <fullName evidence="2">Eukaryotic translation initiation factor 5A-1</fullName>
    </submittedName>
</protein>
<dbReference type="SUPFAM" id="SSF50249">
    <property type="entry name" value="Nucleic acid-binding proteins"/>
    <property type="match status" value="1"/>
</dbReference>
<name>A0AA41MHF1_SCICA</name>
<evidence type="ECO:0000313" key="2">
    <source>
        <dbReference type="EMBL" id="MBZ3871884.1"/>
    </source>
</evidence>
<dbReference type="Pfam" id="PF01287">
    <property type="entry name" value="eIF-5a"/>
    <property type="match status" value="1"/>
</dbReference>
<dbReference type="PANTHER" id="PTHR11673">
    <property type="entry name" value="TRANSLATION INITIATION FACTOR 5A FAMILY MEMBER"/>
    <property type="match status" value="1"/>
</dbReference>
<dbReference type="Gene3D" id="2.40.50.140">
    <property type="entry name" value="Nucleic acid-binding proteins"/>
    <property type="match status" value="1"/>
</dbReference>